<dbReference type="InterPro" id="IPR057326">
    <property type="entry name" value="KR_dom"/>
</dbReference>
<comment type="caution">
    <text evidence="4">Lacks conserved residue(s) required for the propagation of feature annotation.</text>
</comment>
<dbReference type="Pfam" id="PF02801">
    <property type="entry name" value="Ketoacyl-synt_C"/>
    <property type="match status" value="1"/>
</dbReference>
<feature type="compositionally biased region" description="Low complexity" evidence="5">
    <location>
        <begin position="1072"/>
        <end position="1083"/>
    </location>
</feature>
<dbReference type="SUPFAM" id="SSF52151">
    <property type="entry name" value="FabD/lysophospholipase-like"/>
    <property type="match status" value="1"/>
</dbReference>
<dbReference type="InterPro" id="IPR016039">
    <property type="entry name" value="Thiolase-like"/>
</dbReference>
<evidence type="ECO:0000259" key="7">
    <source>
        <dbReference type="PROSITE" id="PS52004"/>
    </source>
</evidence>
<dbReference type="Pfam" id="PF00109">
    <property type="entry name" value="ketoacyl-synt"/>
    <property type="match status" value="1"/>
</dbReference>
<dbReference type="SUPFAM" id="SSF51735">
    <property type="entry name" value="NAD(P)-binding Rossmann-fold domains"/>
    <property type="match status" value="2"/>
</dbReference>
<sequence>MGAPGGEREWRGWLADWLTGLLGRPVTAEDLDRPLHEFGVSSRSATMLAARIGELIGRDQPSTLVWSAPTIADLARTLAHGDAPIDPARARTAEPIAVVGLACRFPGAASADAFWSSLIDGRSAISTVPVGRWEQFAPRVAEHGLPRFGGFLDDIAGFDAEFFGISPREAELMDPQQRLLLEVVWDALAHANIPPDSVRGSDCGVFVGLSATEYGQLTMTDLDRVEAWSATGAAAALAANRVSYALGAHGPSVTTDTACSSSLVAVHLAMSALADGDASMAVVGGVNLLLSPGITATFHRAGALAADGRCKPFDASADGIVRGEGCGVVVLKRLDDARRAGDRILAVLRGSAVNSDGRSNGIMAPNPIAQQRLLTSAYAKAGVTAGAVDYVEAHGTGTLLGDPIEAGALSSVLGVGRDPQRPLLIGSVKGNLGHLEGAAGIAGLIKVVLAMRHSRIPASLNFTEPNPHVDFSALRVVTEETDWPRYPGVARAGVSAFGFGGANAHVVVEEWPRGIPAPDVWDRPRVVALSARSVERLRDRARALADWPGDIVAPAVLHAADPGPVRAAVPARDADELRERLRAIADGGTAFTGSGAWSDPVFVFSGHGSQWSGMARRLLADEPAFAAAVRTLDPVFTEVTGSGLVALTEADGLAARQLALFGTQVAMVELWRSYGVRPAAVIGHSMGEVAAAVAVGALSPVDGLRVMWHRSRLLAAVHDAGGGAMAVVEAAPEELDDFPGVTVAVYGSPTQCTVTGPAEQVAALVERVGGRGGLARTLPVTGAGHSAAVDPMLDRLRYALGALRPRGTATPWYSTVLDDPRARPAFDNAYWAANLRRPVRFTQAVAAALRDGHRAFVEIAPHPVATAAIEQTAAGLAVTVIPTLRRAPDDDFATALAAVHAHGHPDALRRRYPDRLVADLPPPVWRRRRYWASTPPPRSGHPFLGRRAEIPGTTDVVWSGRVGTAEHPWLAEHPAHGVPVLPVAAAVELLLAVAQDLGHPPALRDVVLHRLLPLEEDTEVSVVAEGEHLTISARSRQNWTTVATGSIEDNRGADGETDSVAAAGLGEGGGISSRSGGESVSVAGAGGPGGSAFPSGGGSDLVAGGDGSGGGFFRSGGGSDLVAGGDGSGGGFFRSGGESVSVAGAGGFGGSAFSPGGGSDLVAGGGRFVPSGGELVSVVGGGGSGGGVFPSGGESDLVADGGGAGGGVFRSGSVLVGGAGVGGADRDFSRSGHDVAVEQPRGAGFVLHPELGEAALRVLVGVGERRAGRIGRVRVLGDPRRATRATAGAGGVWLSDADGVALVSFEGVELDEVRRADVPFTPRRLAYQAEWAPAEPRSGGARLAWVLLVADGVDPAEVVAGLGPDCRVLPLSARGDLVAAVGDGTGVGVAVLPGSPADLGAARAVVLAVAEVVRDLVALPHAPRLWIATRDAAIVRPGEAGQPNVAALRGLVRVLAFEHPELRATWVDTDTDAAIAGELTADTPDDETAWRGNQRYTRKLTRAHLPDRDAPVVRAGAYLVSGGLGALGIVVARWLAEHGASRVVLSSRRMTPDARVAVDGIGCEVEVVLGDIAEPGVAERMVHAAGPHPVRGVVHAAGVLADGAVLAMTAADLAAVWWAKTEGALRLHEACQGVELDWWLAYSSAAALFGSPGQAAYATANAWLDAFTGWRRARDLPAATIQWGAWADAPANPVLEPMPTEEGTAALAAVLASGRGETGISRLDADTVLELFPRIAERPFFALLAGNRPAAGPWAGIDALRTLAVDDPERARTVIGEHVRAVVAEMMGLAPDLLPPDTALTALGMDSLLAMRARAAVERDFGATIPLPLLLRGASLADIADHIAGVALTPARRPARPGTRDLAERWVALRWRQVLGDAEVAVDEPFPGDDAAARRLAAAVTDELGEVGDLFAEPTIAGMADVVRARLEAGEGTVRHLGGEGPPVFLFHAAGSPTAAYRPLARLLPTVASYGLERLDDLSTVEEKAARYVELITERQPEGPYRLGGWSFGGILAYETARLLTARGAEVGLLFLIDTILPLRAGEHDELLRLARFTEYVEQTYQVDLGLPDLAGMTEDERSALVMARLRERVSRMGDAVLEHQQTSFADARIAERYTPSPYAGPVLLFRAKDPHPLTTTLDPRYLRTDDALGWDEFCPALEVVAVPGDHISVIDPPHVAVVADRIARELT</sequence>
<keyword evidence="2" id="KW-0597">Phosphoprotein</keyword>
<dbReference type="CDD" id="cd08955">
    <property type="entry name" value="KR_2_FAS_SDR_x"/>
    <property type="match status" value="1"/>
</dbReference>
<dbReference type="SMART" id="SM00823">
    <property type="entry name" value="PKS_PP"/>
    <property type="match status" value="2"/>
</dbReference>
<dbReference type="InterPro" id="IPR032821">
    <property type="entry name" value="PKS_assoc"/>
</dbReference>
<dbReference type="InterPro" id="IPR016036">
    <property type="entry name" value="Malonyl_transacylase_ACP-bd"/>
</dbReference>
<dbReference type="InterPro" id="IPR014043">
    <property type="entry name" value="Acyl_transferase_dom"/>
</dbReference>
<dbReference type="CDD" id="cd00833">
    <property type="entry name" value="PKS"/>
    <property type="match status" value="1"/>
</dbReference>
<dbReference type="Pfam" id="PF21089">
    <property type="entry name" value="PKS_DH_N"/>
    <property type="match status" value="1"/>
</dbReference>
<gene>
    <name evidence="9" type="ORF">GCM10010171_50480</name>
</gene>
<evidence type="ECO:0000256" key="5">
    <source>
        <dbReference type="SAM" id="MobiDB-lite"/>
    </source>
</evidence>
<evidence type="ECO:0000256" key="2">
    <source>
        <dbReference type="ARBA" id="ARBA00022553"/>
    </source>
</evidence>
<dbReference type="InterPro" id="IPR009081">
    <property type="entry name" value="PP-bd_ACP"/>
</dbReference>
<dbReference type="SMART" id="SM00825">
    <property type="entry name" value="PKS_KS"/>
    <property type="match status" value="1"/>
</dbReference>
<keyword evidence="3" id="KW-0808">Transferase</keyword>
<dbReference type="Gene3D" id="3.30.70.250">
    <property type="entry name" value="Malonyl-CoA ACP transacylase, ACP-binding"/>
    <property type="match status" value="1"/>
</dbReference>
<dbReference type="EMBL" id="BMRB01000005">
    <property type="protein sequence ID" value="GGS49280.1"/>
    <property type="molecule type" value="Genomic_DNA"/>
</dbReference>
<dbReference type="Pfam" id="PF00975">
    <property type="entry name" value="Thioesterase"/>
    <property type="match status" value="1"/>
</dbReference>
<dbReference type="InterPro" id="IPR029058">
    <property type="entry name" value="AB_hydrolase_fold"/>
</dbReference>
<feature type="domain" description="PKS/mFAS DH" evidence="8">
    <location>
        <begin position="941"/>
        <end position="1264"/>
    </location>
</feature>
<dbReference type="GO" id="GO:0004315">
    <property type="term" value="F:3-oxoacyl-[acyl-carrier-protein] synthase activity"/>
    <property type="evidence" value="ECO:0007669"/>
    <property type="project" value="InterPro"/>
</dbReference>
<dbReference type="SUPFAM" id="SSF53474">
    <property type="entry name" value="alpha/beta-Hydrolases"/>
    <property type="match status" value="1"/>
</dbReference>
<dbReference type="PROSITE" id="PS00606">
    <property type="entry name" value="KS3_1"/>
    <property type="match status" value="1"/>
</dbReference>
<dbReference type="InterPro" id="IPR001227">
    <property type="entry name" value="Ac_transferase_dom_sf"/>
</dbReference>
<feature type="region of interest" description="Disordered" evidence="5">
    <location>
        <begin position="1045"/>
        <end position="1101"/>
    </location>
</feature>
<dbReference type="SUPFAM" id="SSF53901">
    <property type="entry name" value="Thiolase-like"/>
    <property type="match status" value="1"/>
</dbReference>
<dbReference type="GO" id="GO:0006633">
    <property type="term" value="P:fatty acid biosynthetic process"/>
    <property type="evidence" value="ECO:0007669"/>
    <property type="project" value="InterPro"/>
</dbReference>
<dbReference type="InterPro" id="IPR050091">
    <property type="entry name" value="PKS_NRPS_Biosynth_Enz"/>
</dbReference>
<dbReference type="Proteomes" id="UP000660680">
    <property type="component" value="Unassembled WGS sequence"/>
</dbReference>
<dbReference type="Gene3D" id="3.40.50.1820">
    <property type="entry name" value="alpha/beta hydrolase"/>
    <property type="match status" value="1"/>
</dbReference>
<dbReference type="Pfam" id="PF08659">
    <property type="entry name" value="KR"/>
    <property type="match status" value="1"/>
</dbReference>
<dbReference type="InterPro" id="IPR020841">
    <property type="entry name" value="PKS_Beta-ketoAc_synthase_dom"/>
</dbReference>
<dbReference type="Gene3D" id="1.10.1200.10">
    <property type="entry name" value="ACP-like"/>
    <property type="match status" value="2"/>
</dbReference>
<dbReference type="Gene3D" id="3.40.366.10">
    <property type="entry name" value="Malonyl-Coenzyme A Acyl Carrier Protein, domain 2"/>
    <property type="match status" value="1"/>
</dbReference>
<dbReference type="InterPro" id="IPR014030">
    <property type="entry name" value="Ketoacyl_synth_N"/>
</dbReference>
<dbReference type="InterPro" id="IPR016035">
    <property type="entry name" value="Acyl_Trfase/lysoPLipase"/>
</dbReference>
<reference evidence="9" key="2">
    <citation type="submission" date="2020-09" db="EMBL/GenBank/DDBJ databases">
        <authorList>
            <person name="Sun Q."/>
            <person name="Ohkuma M."/>
        </authorList>
    </citation>
    <scope>NUCLEOTIDE SEQUENCE</scope>
    <source>
        <strain evidence="9">JCM 3276</strain>
    </source>
</reference>
<evidence type="ECO:0000256" key="3">
    <source>
        <dbReference type="ARBA" id="ARBA00022679"/>
    </source>
</evidence>
<evidence type="ECO:0000256" key="1">
    <source>
        <dbReference type="ARBA" id="ARBA00022450"/>
    </source>
</evidence>
<dbReference type="Gene3D" id="3.40.47.10">
    <property type="match status" value="1"/>
</dbReference>
<dbReference type="SMART" id="SM00827">
    <property type="entry name" value="PKS_AT"/>
    <property type="match status" value="1"/>
</dbReference>
<comment type="caution">
    <text evidence="9">The sequence shown here is derived from an EMBL/GenBank/DDBJ whole genome shotgun (WGS) entry which is preliminary data.</text>
</comment>
<dbReference type="GO" id="GO:0031177">
    <property type="term" value="F:phosphopantetheine binding"/>
    <property type="evidence" value="ECO:0007669"/>
    <property type="project" value="InterPro"/>
</dbReference>
<feature type="region of interest" description="N-terminal hotdog fold" evidence="4">
    <location>
        <begin position="941"/>
        <end position="1073"/>
    </location>
</feature>
<dbReference type="InterPro" id="IPR006162">
    <property type="entry name" value="Ppantetheine_attach_site"/>
</dbReference>
<feature type="compositionally biased region" description="Gly residues" evidence="5">
    <location>
        <begin position="1084"/>
        <end position="1101"/>
    </location>
</feature>
<dbReference type="InterPro" id="IPR014031">
    <property type="entry name" value="Ketoacyl_synth_C"/>
</dbReference>
<organism evidence="9 10">
    <name type="scientific">Actinokineospora fastidiosa</name>
    <dbReference type="NCBI Taxonomy" id="1816"/>
    <lineage>
        <taxon>Bacteria</taxon>
        <taxon>Bacillati</taxon>
        <taxon>Actinomycetota</taxon>
        <taxon>Actinomycetes</taxon>
        <taxon>Pseudonocardiales</taxon>
        <taxon>Pseudonocardiaceae</taxon>
        <taxon>Actinokineospora</taxon>
    </lineage>
</organism>
<dbReference type="PROSITE" id="PS52004">
    <property type="entry name" value="KS3_2"/>
    <property type="match status" value="1"/>
</dbReference>
<reference evidence="9" key="1">
    <citation type="journal article" date="2014" name="Int. J. Syst. Evol. Microbiol.">
        <title>Complete genome sequence of Corynebacterium casei LMG S-19264T (=DSM 44701T), isolated from a smear-ripened cheese.</title>
        <authorList>
            <consortium name="US DOE Joint Genome Institute (JGI-PGF)"/>
            <person name="Walter F."/>
            <person name="Albersmeier A."/>
            <person name="Kalinowski J."/>
            <person name="Ruckert C."/>
        </authorList>
    </citation>
    <scope>NUCLEOTIDE SEQUENCE</scope>
    <source>
        <strain evidence="9">JCM 3276</strain>
    </source>
</reference>
<dbReference type="InterPro" id="IPR018201">
    <property type="entry name" value="Ketoacyl_synth_AS"/>
</dbReference>
<dbReference type="InterPro" id="IPR001031">
    <property type="entry name" value="Thioesterase"/>
</dbReference>
<dbReference type="PROSITE" id="PS50075">
    <property type="entry name" value="CARRIER"/>
    <property type="match status" value="1"/>
</dbReference>
<dbReference type="RefSeq" id="WP_189213068.1">
    <property type="nucleotide sequence ID" value="NZ_BMRB01000005.1"/>
</dbReference>
<evidence type="ECO:0000256" key="4">
    <source>
        <dbReference type="PROSITE-ProRule" id="PRU01363"/>
    </source>
</evidence>
<dbReference type="InterPro" id="IPR020802">
    <property type="entry name" value="TesA-like"/>
</dbReference>
<dbReference type="InterPro" id="IPR042104">
    <property type="entry name" value="PKS_dehydratase_sf"/>
</dbReference>
<keyword evidence="10" id="KW-1185">Reference proteome</keyword>
<dbReference type="SMART" id="SM00826">
    <property type="entry name" value="PKS_DH"/>
    <property type="match status" value="1"/>
</dbReference>
<dbReference type="SUPFAM" id="SSF47336">
    <property type="entry name" value="ACP-like"/>
    <property type="match status" value="2"/>
</dbReference>
<feature type="region of interest" description="C-terminal hotdog fold" evidence="4">
    <location>
        <begin position="1090"/>
        <end position="1264"/>
    </location>
</feature>
<proteinExistence type="predicted"/>
<dbReference type="FunFam" id="3.40.47.10:FF:000019">
    <property type="entry name" value="Polyketide synthase type I"/>
    <property type="match status" value="1"/>
</dbReference>
<dbReference type="GO" id="GO:0004312">
    <property type="term" value="F:fatty acid synthase activity"/>
    <property type="evidence" value="ECO:0007669"/>
    <property type="project" value="TreeGrafter"/>
</dbReference>
<dbReference type="PROSITE" id="PS00012">
    <property type="entry name" value="PHOSPHOPANTETHEINE"/>
    <property type="match status" value="1"/>
</dbReference>
<dbReference type="InterPro" id="IPR036291">
    <property type="entry name" value="NAD(P)-bd_dom_sf"/>
</dbReference>
<protein>
    <submittedName>
        <fullName evidence="9">Uncharacterized protein</fullName>
    </submittedName>
</protein>
<dbReference type="InterPro" id="IPR049900">
    <property type="entry name" value="PKS_mFAS_DH"/>
</dbReference>
<name>A0A918GND6_9PSEU</name>
<feature type="domain" description="Ketosynthase family 3 (KS3)" evidence="7">
    <location>
        <begin position="93"/>
        <end position="510"/>
    </location>
</feature>
<evidence type="ECO:0000259" key="8">
    <source>
        <dbReference type="PROSITE" id="PS52019"/>
    </source>
</evidence>
<feature type="domain" description="Carrier" evidence="6">
    <location>
        <begin position="1773"/>
        <end position="1847"/>
    </location>
</feature>
<accession>A0A918GND6</accession>
<evidence type="ECO:0000313" key="9">
    <source>
        <dbReference type="EMBL" id="GGS49280.1"/>
    </source>
</evidence>
<evidence type="ECO:0000313" key="10">
    <source>
        <dbReference type="Proteomes" id="UP000660680"/>
    </source>
</evidence>
<dbReference type="SUPFAM" id="SSF55048">
    <property type="entry name" value="Probable ACP-binding domain of malonyl-CoA ACP transacylase"/>
    <property type="match status" value="1"/>
</dbReference>
<evidence type="ECO:0000259" key="6">
    <source>
        <dbReference type="PROSITE" id="PS50075"/>
    </source>
</evidence>
<dbReference type="SMART" id="SM00824">
    <property type="entry name" value="PKS_TE"/>
    <property type="match status" value="1"/>
</dbReference>
<dbReference type="Pfam" id="PF00550">
    <property type="entry name" value="PP-binding"/>
    <property type="match status" value="2"/>
</dbReference>
<dbReference type="InterPro" id="IPR020807">
    <property type="entry name" value="PKS_DH"/>
</dbReference>
<dbReference type="PANTHER" id="PTHR43775">
    <property type="entry name" value="FATTY ACID SYNTHASE"/>
    <property type="match status" value="1"/>
</dbReference>
<dbReference type="Pfam" id="PF00698">
    <property type="entry name" value="Acyl_transf_1"/>
    <property type="match status" value="1"/>
</dbReference>
<dbReference type="SMART" id="SM00822">
    <property type="entry name" value="PKS_KR"/>
    <property type="match status" value="1"/>
</dbReference>
<dbReference type="InterPro" id="IPR036736">
    <property type="entry name" value="ACP-like_sf"/>
</dbReference>
<dbReference type="Gene3D" id="3.10.129.110">
    <property type="entry name" value="Polyketide synthase dehydratase"/>
    <property type="match status" value="1"/>
</dbReference>
<dbReference type="InterPro" id="IPR020806">
    <property type="entry name" value="PKS_PP-bd"/>
</dbReference>
<dbReference type="Pfam" id="PF16197">
    <property type="entry name" value="KAsynt_C_assoc"/>
    <property type="match status" value="1"/>
</dbReference>
<dbReference type="InterPro" id="IPR013968">
    <property type="entry name" value="PKS_KR"/>
</dbReference>
<dbReference type="PANTHER" id="PTHR43775:SF37">
    <property type="entry name" value="SI:DKEY-61P9.11"/>
    <property type="match status" value="1"/>
</dbReference>
<dbReference type="Gene3D" id="3.40.50.720">
    <property type="entry name" value="NAD(P)-binding Rossmann-like Domain"/>
    <property type="match status" value="1"/>
</dbReference>
<dbReference type="PROSITE" id="PS52019">
    <property type="entry name" value="PKS_MFAS_DH"/>
    <property type="match status" value="1"/>
</dbReference>
<keyword evidence="1" id="KW-0596">Phosphopantetheine</keyword>
<dbReference type="InterPro" id="IPR049552">
    <property type="entry name" value="PKS_DH_N"/>
</dbReference>